<dbReference type="RefSeq" id="WP_036872523.1">
    <property type="nucleotide sequence ID" value="NZ_JBGYTE010000042.1"/>
</dbReference>
<dbReference type="PANTHER" id="PTHR40106">
    <property type="entry name" value="INNER MEMBRANE PROTEIN RCLC"/>
    <property type="match status" value="1"/>
</dbReference>
<evidence type="ECO:0000256" key="1">
    <source>
        <dbReference type="SAM" id="Phobius"/>
    </source>
</evidence>
<dbReference type="eggNOG" id="COG3059">
    <property type="taxonomic scope" value="Bacteria"/>
</dbReference>
<dbReference type="OrthoDB" id="1118972at2"/>
<dbReference type="GO" id="GO:0005886">
    <property type="term" value="C:plasma membrane"/>
    <property type="evidence" value="ECO:0007669"/>
    <property type="project" value="TreeGrafter"/>
</dbReference>
<dbReference type="EMBL" id="JRFA01000002">
    <property type="protein sequence ID" value="KGN76289.1"/>
    <property type="molecule type" value="Genomic_DNA"/>
</dbReference>
<dbReference type="InterPro" id="IPR007339">
    <property type="entry name" value="RclC-like"/>
</dbReference>
<dbReference type="PIRSF" id="PIRSF028065">
    <property type="entry name" value="UCP028065"/>
    <property type="match status" value="1"/>
</dbReference>
<dbReference type="STRING" id="28115.HQ47_00385"/>
<comment type="caution">
    <text evidence="2">The sequence shown here is derived from an EMBL/GenBank/DDBJ whole genome shotgun (WGS) entry which is preliminary data.</text>
</comment>
<evidence type="ECO:0000313" key="2">
    <source>
        <dbReference type="EMBL" id="KGN76289.1"/>
    </source>
</evidence>
<dbReference type="AlphaFoldDB" id="A0A0A2EIS2"/>
<keyword evidence="1" id="KW-0472">Membrane</keyword>
<feature type="transmembrane region" description="Helical" evidence="1">
    <location>
        <begin position="123"/>
        <end position="146"/>
    </location>
</feature>
<sequence length="151" mass="17174">MKTRKELLTSRNLFRAGFHITLFGAAIILLWIGIFKFTSAEAMAIKPLVEHHPLTFWVYDVFDVQTVSNVVGSVEILVAVLLLLSLRFYSLRRYAGFGVLVIFLTTISYLFSTPGTWRKIEGVPVTDFFILKDLAYLGFGFMLIGYSDNHK</sequence>
<dbReference type="GO" id="GO:1901530">
    <property type="term" value="P:response to hypochlorite"/>
    <property type="evidence" value="ECO:0007669"/>
    <property type="project" value="TreeGrafter"/>
</dbReference>
<accession>A0A0A2EIS2</accession>
<keyword evidence="1" id="KW-0812">Transmembrane</keyword>
<proteinExistence type="predicted"/>
<name>A0A0A2EIS2_9PORP</name>
<reference evidence="2 3" key="1">
    <citation type="submission" date="2014-09" db="EMBL/GenBank/DDBJ databases">
        <title>Draft Genome Sequence of Porphyromonas macacae COT-192_OH2859.</title>
        <authorList>
            <person name="Wallis C."/>
            <person name="Deusch O."/>
            <person name="O'Flynn C."/>
            <person name="Davis I."/>
            <person name="Horsfall A."/>
            <person name="Kirkwood N."/>
            <person name="Harris S."/>
            <person name="Eisen J.A."/>
            <person name="Coil D.A."/>
            <person name="Darling A.E."/>
            <person name="Jospin G."/>
            <person name="Alexiev A."/>
        </authorList>
    </citation>
    <scope>NUCLEOTIDE SEQUENCE [LARGE SCALE GENOMIC DNA]</scope>
    <source>
        <strain evidence="3">COT-192 OH2859</strain>
    </source>
</reference>
<dbReference type="Pfam" id="PF04224">
    <property type="entry name" value="DUF417"/>
    <property type="match status" value="1"/>
</dbReference>
<dbReference type="PANTHER" id="PTHR40106:SF1">
    <property type="entry name" value="INNER MEMBRANE PROTEIN RCLC"/>
    <property type="match status" value="1"/>
</dbReference>
<organism evidence="2 3">
    <name type="scientific">Porphyromonas macacae</name>
    <dbReference type="NCBI Taxonomy" id="28115"/>
    <lineage>
        <taxon>Bacteria</taxon>
        <taxon>Pseudomonadati</taxon>
        <taxon>Bacteroidota</taxon>
        <taxon>Bacteroidia</taxon>
        <taxon>Bacteroidales</taxon>
        <taxon>Porphyromonadaceae</taxon>
        <taxon>Porphyromonas</taxon>
    </lineage>
</organism>
<feature type="transmembrane region" description="Helical" evidence="1">
    <location>
        <begin position="66"/>
        <end position="86"/>
    </location>
</feature>
<dbReference type="Proteomes" id="UP000030103">
    <property type="component" value="Unassembled WGS sequence"/>
</dbReference>
<evidence type="ECO:0000313" key="3">
    <source>
        <dbReference type="Proteomes" id="UP000030103"/>
    </source>
</evidence>
<gene>
    <name evidence="2" type="ORF">HQ47_00385</name>
</gene>
<feature type="transmembrane region" description="Helical" evidence="1">
    <location>
        <begin position="12"/>
        <end position="34"/>
    </location>
</feature>
<keyword evidence="1" id="KW-1133">Transmembrane helix</keyword>
<keyword evidence="3" id="KW-1185">Reference proteome</keyword>
<dbReference type="InterPro" id="IPR016865">
    <property type="entry name" value="RclC"/>
</dbReference>
<protein>
    <submittedName>
        <fullName evidence="2">Membrane protein</fullName>
    </submittedName>
</protein>
<feature type="transmembrane region" description="Helical" evidence="1">
    <location>
        <begin position="93"/>
        <end position="111"/>
    </location>
</feature>